<evidence type="ECO:0000259" key="5">
    <source>
        <dbReference type="PROSITE" id="PS50600"/>
    </source>
</evidence>
<dbReference type="SUPFAM" id="SSF54001">
    <property type="entry name" value="Cysteine proteinases"/>
    <property type="match status" value="1"/>
</dbReference>
<dbReference type="OrthoDB" id="5065855at2759"/>
<evidence type="ECO:0000313" key="6">
    <source>
        <dbReference type="EMBL" id="RPA82911.1"/>
    </source>
</evidence>
<evidence type="ECO:0000256" key="2">
    <source>
        <dbReference type="ARBA" id="ARBA00022670"/>
    </source>
</evidence>
<dbReference type="GO" id="GO:0000338">
    <property type="term" value="P:protein deneddylation"/>
    <property type="evidence" value="ECO:0007669"/>
    <property type="project" value="UniProtKB-ARBA"/>
</dbReference>
<dbReference type="InterPro" id="IPR003653">
    <property type="entry name" value="Peptidase_C48_C"/>
</dbReference>
<dbReference type="Gene3D" id="3.40.395.10">
    <property type="entry name" value="Adenoviral Proteinase, Chain A"/>
    <property type="match status" value="1"/>
</dbReference>
<keyword evidence="7" id="KW-1185">Reference proteome</keyword>
<dbReference type="PROSITE" id="PS50600">
    <property type="entry name" value="ULP_PROTEASE"/>
    <property type="match status" value="1"/>
</dbReference>
<dbReference type="GO" id="GO:0019784">
    <property type="term" value="F:deNEDDylase activity"/>
    <property type="evidence" value="ECO:0007669"/>
    <property type="project" value="InterPro"/>
</dbReference>
<proteinExistence type="inferred from homology"/>
<reference evidence="6 7" key="1">
    <citation type="journal article" date="2018" name="Nat. Ecol. Evol.">
        <title>Pezizomycetes genomes reveal the molecular basis of ectomycorrhizal truffle lifestyle.</title>
        <authorList>
            <person name="Murat C."/>
            <person name="Payen T."/>
            <person name="Noel B."/>
            <person name="Kuo A."/>
            <person name="Morin E."/>
            <person name="Chen J."/>
            <person name="Kohler A."/>
            <person name="Krizsan K."/>
            <person name="Balestrini R."/>
            <person name="Da Silva C."/>
            <person name="Montanini B."/>
            <person name="Hainaut M."/>
            <person name="Levati E."/>
            <person name="Barry K.W."/>
            <person name="Belfiori B."/>
            <person name="Cichocki N."/>
            <person name="Clum A."/>
            <person name="Dockter R.B."/>
            <person name="Fauchery L."/>
            <person name="Guy J."/>
            <person name="Iotti M."/>
            <person name="Le Tacon F."/>
            <person name="Lindquist E.A."/>
            <person name="Lipzen A."/>
            <person name="Malagnac F."/>
            <person name="Mello A."/>
            <person name="Molinier V."/>
            <person name="Miyauchi S."/>
            <person name="Poulain J."/>
            <person name="Riccioni C."/>
            <person name="Rubini A."/>
            <person name="Sitrit Y."/>
            <person name="Splivallo R."/>
            <person name="Traeger S."/>
            <person name="Wang M."/>
            <person name="Zifcakova L."/>
            <person name="Wipf D."/>
            <person name="Zambonelli A."/>
            <person name="Paolocci F."/>
            <person name="Nowrousian M."/>
            <person name="Ottonello S."/>
            <person name="Baldrian P."/>
            <person name="Spatafora J.W."/>
            <person name="Henrissat B."/>
            <person name="Nagy L.G."/>
            <person name="Aury J.M."/>
            <person name="Wincker P."/>
            <person name="Grigoriev I.V."/>
            <person name="Bonfante P."/>
            <person name="Martin F.M."/>
        </authorList>
    </citation>
    <scope>NUCLEOTIDE SEQUENCE [LARGE SCALE GENOMIC DNA]</scope>
    <source>
        <strain evidence="6 7">RN42</strain>
    </source>
</reference>
<dbReference type="InterPro" id="IPR038765">
    <property type="entry name" value="Papain-like_cys_pep_sf"/>
</dbReference>
<evidence type="ECO:0000313" key="7">
    <source>
        <dbReference type="Proteomes" id="UP000275078"/>
    </source>
</evidence>
<name>A0A3N4IFE9_ASCIM</name>
<sequence length="217" mass="24933">MAEETILHYHDVALTTEDLRALRGDWLTDNNISFWEEVLEHEDLKRYPGVKIILLRPSMVMLMRQVEDESMIISALPDLRKASHIFLPINDCDDPREAEGGSHWSLLVVGVRDGVAFHYDSLMPSNDNVAKTVAAKLFHILGRTSGWRYLQVPDTPQQINGSDCGVHVCMNMEELLYRLLQVNVDSNVDMKMKGSKQNAREFRIRMERKLLQERAQA</sequence>
<dbReference type="Proteomes" id="UP000275078">
    <property type="component" value="Unassembled WGS sequence"/>
</dbReference>
<dbReference type="EMBL" id="ML119668">
    <property type="protein sequence ID" value="RPA82911.1"/>
    <property type="molecule type" value="Genomic_DNA"/>
</dbReference>
<dbReference type="GO" id="GO:0008234">
    <property type="term" value="F:cysteine-type peptidase activity"/>
    <property type="evidence" value="ECO:0007669"/>
    <property type="project" value="UniProtKB-KW"/>
</dbReference>
<comment type="similarity">
    <text evidence="1">Belongs to the peptidase C48 family.</text>
</comment>
<dbReference type="FunFam" id="3.40.395.10:FF:000008">
    <property type="entry name" value="Ulp1 protease family protein"/>
    <property type="match status" value="1"/>
</dbReference>
<keyword evidence="3" id="KW-0378">Hydrolase</keyword>
<accession>A0A3N4IFE9</accession>
<organism evidence="6 7">
    <name type="scientific">Ascobolus immersus RN42</name>
    <dbReference type="NCBI Taxonomy" id="1160509"/>
    <lineage>
        <taxon>Eukaryota</taxon>
        <taxon>Fungi</taxon>
        <taxon>Dikarya</taxon>
        <taxon>Ascomycota</taxon>
        <taxon>Pezizomycotina</taxon>
        <taxon>Pezizomycetes</taxon>
        <taxon>Pezizales</taxon>
        <taxon>Ascobolaceae</taxon>
        <taxon>Ascobolus</taxon>
    </lineage>
</organism>
<keyword evidence="2" id="KW-0645">Protease</keyword>
<feature type="domain" description="Ubiquitin-like protease family profile" evidence="5">
    <location>
        <begin position="1"/>
        <end position="175"/>
    </location>
</feature>
<dbReference type="AlphaFoldDB" id="A0A3N4IFE9"/>
<dbReference type="InterPro" id="IPR044613">
    <property type="entry name" value="Nep1/2-like"/>
</dbReference>
<protein>
    <submittedName>
        <fullName evidence="6">Cysteine proteinase</fullName>
    </submittedName>
</protein>
<keyword evidence="4" id="KW-0788">Thiol protease</keyword>
<dbReference type="PANTHER" id="PTHR46468">
    <property type="entry name" value="SENTRIN-SPECIFIC PROTEASE 8"/>
    <property type="match status" value="1"/>
</dbReference>
<evidence type="ECO:0000256" key="4">
    <source>
        <dbReference type="ARBA" id="ARBA00022807"/>
    </source>
</evidence>
<dbReference type="GO" id="GO:0006508">
    <property type="term" value="P:proteolysis"/>
    <property type="evidence" value="ECO:0007669"/>
    <property type="project" value="UniProtKB-KW"/>
</dbReference>
<dbReference type="PANTHER" id="PTHR46468:SF1">
    <property type="entry name" value="SENTRIN-SPECIFIC PROTEASE 8"/>
    <property type="match status" value="1"/>
</dbReference>
<dbReference type="Pfam" id="PF02902">
    <property type="entry name" value="Peptidase_C48"/>
    <property type="match status" value="1"/>
</dbReference>
<evidence type="ECO:0000256" key="3">
    <source>
        <dbReference type="ARBA" id="ARBA00022801"/>
    </source>
</evidence>
<evidence type="ECO:0000256" key="1">
    <source>
        <dbReference type="ARBA" id="ARBA00005234"/>
    </source>
</evidence>
<gene>
    <name evidence="6" type="ORF">BJ508DRAFT_81259</name>
</gene>
<dbReference type="STRING" id="1160509.A0A3N4IFE9"/>